<proteinExistence type="predicted"/>
<evidence type="ECO:0000256" key="1">
    <source>
        <dbReference type="SAM" id="MobiDB-lite"/>
    </source>
</evidence>
<protein>
    <submittedName>
        <fullName evidence="2">Glycine-rich domain-containing protein</fullName>
    </submittedName>
</protein>
<dbReference type="EMBL" id="JBHSWB010000002">
    <property type="protein sequence ID" value="MFC6662684.1"/>
    <property type="molecule type" value="Genomic_DNA"/>
</dbReference>
<keyword evidence="3" id="KW-1185">Reference proteome</keyword>
<evidence type="ECO:0000313" key="2">
    <source>
        <dbReference type="EMBL" id="MFC6662684.1"/>
    </source>
</evidence>
<comment type="caution">
    <text evidence="2">The sequence shown here is derived from an EMBL/GenBank/DDBJ whole genome shotgun (WGS) entry which is preliminary data.</text>
</comment>
<evidence type="ECO:0000313" key="3">
    <source>
        <dbReference type="Proteomes" id="UP001596317"/>
    </source>
</evidence>
<feature type="region of interest" description="Disordered" evidence="1">
    <location>
        <begin position="90"/>
        <end position="115"/>
    </location>
</feature>
<dbReference type="Proteomes" id="UP001596317">
    <property type="component" value="Unassembled WGS sequence"/>
</dbReference>
<gene>
    <name evidence="2" type="ORF">ACFP90_21775</name>
</gene>
<sequence length="115" mass="12800">MTVHCAPIPIPKLNAWPLPAGLHARLTCAHGWTPAFLAGVEREYRRFVYLATLGQAVTPSQTVDEVWHAHILFTRNYAALRLVLPAHFHHEPGTGRGAVRQYPGRLRPGRTSHPA</sequence>
<organism evidence="2 3">
    <name type="scientific">Deinococcus multiflagellatus</name>
    <dbReference type="NCBI Taxonomy" id="1656887"/>
    <lineage>
        <taxon>Bacteria</taxon>
        <taxon>Thermotogati</taxon>
        <taxon>Deinococcota</taxon>
        <taxon>Deinococci</taxon>
        <taxon>Deinococcales</taxon>
        <taxon>Deinococcaceae</taxon>
        <taxon>Deinococcus</taxon>
    </lineage>
</organism>
<dbReference type="RefSeq" id="WP_224612397.1">
    <property type="nucleotide sequence ID" value="NZ_JAIQXV010000026.1"/>
</dbReference>
<name>A0ABW1ZQD4_9DEIO</name>
<reference evidence="3" key="1">
    <citation type="journal article" date="2019" name="Int. J. Syst. Evol. Microbiol.">
        <title>The Global Catalogue of Microorganisms (GCM) 10K type strain sequencing project: providing services to taxonomists for standard genome sequencing and annotation.</title>
        <authorList>
            <consortium name="The Broad Institute Genomics Platform"/>
            <consortium name="The Broad Institute Genome Sequencing Center for Infectious Disease"/>
            <person name="Wu L."/>
            <person name="Ma J."/>
        </authorList>
    </citation>
    <scope>NUCLEOTIDE SEQUENCE [LARGE SCALE GENOMIC DNA]</scope>
    <source>
        <strain evidence="3">CCUG 63830</strain>
    </source>
</reference>
<accession>A0ABW1ZQD4</accession>